<feature type="chain" id="PRO_5035313193" evidence="5">
    <location>
        <begin position="29"/>
        <end position="440"/>
    </location>
</feature>
<dbReference type="AlphaFoldDB" id="A0A8J3NBS0"/>
<comment type="similarity">
    <text evidence="2">Belongs to the bacterial solute-binding protein 1 family.</text>
</comment>
<dbReference type="PROSITE" id="PS51318">
    <property type="entry name" value="TAT"/>
    <property type="match status" value="1"/>
</dbReference>
<accession>A0A8J3NBS0</accession>
<evidence type="ECO:0000256" key="3">
    <source>
        <dbReference type="ARBA" id="ARBA00022448"/>
    </source>
</evidence>
<sequence>MTGMRRRTVLGAVAGGAAALGLSACGGAAGGGQGSGKGTVVFRIWDEEQLPGYKKSAAAFHAKHPDITVKVEQMPWEAYWSKLTTELAAGKGPDIFWNTVSYFPEFVQQGVLVNLDPLIKQDSVDTKQFYPQILATYTHQGHVYGMPADFGITGMVYNADLFKAAGVPVPGELTWAPDGSGTLLETARKLTRDRTGKRPDQAGFDAQHVKQWGFMAENHNQTQYVNWIPQNGGSFMSKPFGKFTFDQPKAVQALQWQVDLITKWHVSPPPSAGVALDLFNRGQIAMYPCVNAILPYIVPKVNFTVGVTNLPSGPLGAVNNVNGLSFAMAKTSRNQKAAWEVVKWFGSAESQRIIGSGGYAWPANKTVASTYHQYWKAKGQDMTPFEKAATGKTVLLPVTPIWNAAELKIDNTFKPMFQGDQPVGPTTKKLAGDLNKLITQ</sequence>
<comment type="subcellular location">
    <subcellularLocation>
        <location evidence="1">Cell envelope</location>
    </subcellularLocation>
</comment>
<dbReference type="SUPFAM" id="SSF53850">
    <property type="entry name" value="Periplasmic binding protein-like II"/>
    <property type="match status" value="1"/>
</dbReference>
<keyword evidence="7" id="KW-1185">Reference proteome</keyword>
<protein>
    <submittedName>
        <fullName evidence="6">Sugar ABC transporter substrate-binding protein</fullName>
    </submittedName>
</protein>
<dbReference type="Proteomes" id="UP000612808">
    <property type="component" value="Unassembled WGS sequence"/>
</dbReference>
<keyword evidence="3" id="KW-0813">Transport</keyword>
<name>A0A8J3NBS0_9ACTN</name>
<dbReference type="CDD" id="cd13585">
    <property type="entry name" value="PBP2_TMBP_like"/>
    <property type="match status" value="1"/>
</dbReference>
<dbReference type="EMBL" id="BOMB01000025">
    <property type="protein sequence ID" value="GID13639.1"/>
    <property type="molecule type" value="Genomic_DNA"/>
</dbReference>
<dbReference type="Pfam" id="PF01547">
    <property type="entry name" value="SBP_bac_1"/>
    <property type="match status" value="1"/>
</dbReference>
<feature type="signal peptide" evidence="5">
    <location>
        <begin position="1"/>
        <end position="28"/>
    </location>
</feature>
<keyword evidence="4 5" id="KW-0732">Signal</keyword>
<dbReference type="InterPro" id="IPR006059">
    <property type="entry name" value="SBP"/>
</dbReference>
<evidence type="ECO:0000256" key="4">
    <source>
        <dbReference type="ARBA" id="ARBA00022729"/>
    </source>
</evidence>
<dbReference type="PROSITE" id="PS51257">
    <property type="entry name" value="PROKAR_LIPOPROTEIN"/>
    <property type="match status" value="1"/>
</dbReference>
<evidence type="ECO:0000256" key="5">
    <source>
        <dbReference type="SAM" id="SignalP"/>
    </source>
</evidence>
<evidence type="ECO:0000256" key="2">
    <source>
        <dbReference type="ARBA" id="ARBA00008520"/>
    </source>
</evidence>
<dbReference type="PANTHER" id="PTHR43649:SF31">
    <property type="entry name" value="SN-GLYCEROL-3-PHOSPHATE-BINDING PERIPLASMIC PROTEIN UGPB"/>
    <property type="match status" value="1"/>
</dbReference>
<evidence type="ECO:0000256" key="1">
    <source>
        <dbReference type="ARBA" id="ARBA00004196"/>
    </source>
</evidence>
<reference evidence="6" key="1">
    <citation type="submission" date="2021-01" db="EMBL/GenBank/DDBJ databases">
        <title>Whole genome shotgun sequence of Actinocatenispora rupis NBRC 107355.</title>
        <authorList>
            <person name="Komaki H."/>
            <person name="Tamura T."/>
        </authorList>
    </citation>
    <scope>NUCLEOTIDE SEQUENCE</scope>
    <source>
        <strain evidence="6">NBRC 107355</strain>
    </source>
</reference>
<dbReference type="RefSeq" id="WP_203660854.1">
    <property type="nucleotide sequence ID" value="NZ_BAAAZM010000015.1"/>
</dbReference>
<dbReference type="PANTHER" id="PTHR43649">
    <property type="entry name" value="ARABINOSE-BINDING PROTEIN-RELATED"/>
    <property type="match status" value="1"/>
</dbReference>
<comment type="caution">
    <text evidence="6">The sequence shown here is derived from an EMBL/GenBank/DDBJ whole genome shotgun (WGS) entry which is preliminary data.</text>
</comment>
<evidence type="ECO:0000313" key="6">
    <source>
        <dbReference type="EMBL" id="GID13639.1"/>
    </source>
</evidence>
<dbReference type="GO" id="GO:0030313">
    <property type="term" value="C:cell envelope"/>
    <property type="evidence" value="ECO:0007669"/>
    <property type="project" value="UniProtKB-SubCell"/>
</dbReference>
<dbReference type="InterPro" id="IPR006311">
    <property type="entry name" value="TAT_signal"/>
</dbReference>
<dbReference type="InterPro" id="IPR050490">
    <property type="entry name" value="Bact_solute-bd_prot1"/>
</dbReference>
<dbReference type="Gene3D" id="3.40.190.10">
    <property type="entry name" value="Periplasmic binding protein-like II"/>
    <property type="match status" value="1"/>
</dbReference>
<proteinExistence type="inferred from homology"/>
<gene>
    <name evidence="6" type="ORF">Aru02nite_45280</name>
</gene>
<organism evidence="6 7">
    <name type="scientific">Actinocatenispora rupis</name>
    <dbReference type="NCBI Taxonomy" id="519421"/>
    <lineage>
        <taxon>Bacteria</taxon>
        <taxon>Bacillati</taxon>
        <taxon>Actinomycetota</taxon>
        <taxon>Actinomycetes</taxon>
        <taxon>Micromonosporales</taxon>
        <taxon>Micromonosporaceae</taxon>
        <taxon>Actinocatenispora</taxon>
    </lineage>
</organism>
<evidence type="ECO:0000313" key="7">
    <source>
        <dbReference type="Proteomes" id="UP000612808"/>
    </source>
</evidence>